<keyword evidence="1" id="KW-0812">Transmembrane</keyword>
<reference evidence="2" key="1">
    <citation type="submission" date="2025-08" db="UniProtKB">
        <authorList>
            <consortium name="Ensembl"/>
        </authorList>
    </citation>
    <scope>IDENTIFICATION</scope>
</reference>
<accession>A0A8C5QDV1</accession>
<name>A0A8C5QDV1_9ANUR</name>
<reference evidence="2" key="2">
    <citation type="submission" date="2025-09" db="UniProtKB">
        <authorList>
            <consortium name="Ensembl"/>
        </authorList>
    </citation>
    <scope>IDENTIFICATION</scope>
</reference>
<sequence>FQTLSDSLSISINFFYKLHIITLLTFTIISLLYLAFTRENTSPEDNIWKGILSVIFFFLIIRNHILPSGVWCLYSAMGALSPVSF</sequence>
<evidence type="ECO:0000313" key="2">
    <source>
        <dbReference type="Ensembl" id="ENSLLEP00000035743.1"/>
    </source>
</evidence>
<keyword evidence="3" id="KW-1185">Reference proteome</keyword>
<dbReference type="AlphaFoldDB" id="A0A8C5QDV1"/>
<dbReference type="Ensembl" id="ENSLLET00000037104.1">
    <property type="protein sequence ID" value="ENSLLEP00000035743.1"/>
    <property type="gene ID" value="ENSLLEG00000022604.1"/>
</dbReference>
<keyword evidence="1" id="KW-0472">Membrane</keyword>
<proteinExistence type="predicted"/>
<protein>
    <submittedName>
        <fullName evidence="2">Uncharacterized protein</fullName>
    </submittedName>
</protein>
<dbReference type="Proteomes" id="UP000694569">
    <property type="component" value="Unplaced"/>
</dbReference>
<feature type="transmembrane region" description="Helical" evidence="1">
    <location>
        <begin position="47"/>
        <end position="65"/>
    </location>
</feature>
<evidence type="ECO:0000256" key="1">
    <source>
        <dbReference type="SAM" id="Phobius"/>
    </source>
</evidence>
<evidence type="ECO:0000313" key="3">
    <source>
        <dbReference type="Proteomes" id="UP000694569"/>
    </source>
</evidence>
<organism evidence="2 3">
    <name type="scientific">Leptobrachium leishanense</name>
    <name type="common">Leishan spiny toad</name>
    <dbReference type="NCBI Taxonomy" id="445787"/>
    <lineage>
        <taxon>Eukaryota</taxon>
        <taxon>Metazoa</taxon>
        <taxon>Chordata</taxon>
        <taxon>Craniata</taxon>
        <taxon>Vertebrata</taxon>
        <taxon>Euteleostomi</taxon>
        <taxon>Amphibia</taxon>
        <taxon>Batrachia</taxon>
        <taxon>Anura</taxon>
        <taxon>Pelobatoidea</taxon>
        <taxon>Megophryidae</taxon>
        <taxon>Leptobrachium</taxon>
    </lineage>
</organism>
<keyword evidence="1" id="KW-1133">Transmembrane helix</keyword>
<dbReference type="OrthoDB" id="10265393at2759"/>
<feature type="transmembrane region" description="Helical" evidence="1">
    <location>
        <begin position="14"/>
        <end position="35"/>
    </location>
</feature>